<dbReference type="KEGG" id="pfg:AB870_23580"/>
<proteinExistence type="predicted"/>
<evidence type="ECO:0000313" key="1">
    <source>
        <dbReference type="EMBL" id="AKM33214.1"/>
    </source>
</evidence>
<evidence type="ECO:0000313" key="2">
    <source>
        <dbReference type="Proteomes" id="UP000035651"/>
    </source>
</evidence>
<accession>A0A0H3WYH5</accession>
<reference evidence="1" key="1">
    <citation type="submission" date="2016-06" db="EMBL/GenBank/DDBJ databases">
        <title>Complete Genome Sequence of Pandoraea faecigallinarum DSM-23572.</title>
        <authorList>
            <person name="Yong D."/>
            <person name="Ee R."/>
            <person name="Lim Y.-L."/>
            <person name="Yin W.-F."/>
            <person name="Chan K.-G."/>
        </authorList>
    </citation>
    <scope>NUCLEOTIDE SEQUENCE</scope>
    <source>
        <strain evidence="1">DSM 23572</strain>
        <plasmid evidence="1">pPF72-1</plasmid>
    </source>
</reference>
<dbReference type="OrthoDB" id="9101148at2"/>
<keyword evidence="1" id="KW-0614">Plasmid</keyword>
<protein>
    <submittedName>
        <fullName evidence="1">Uncharacterized protein</fullName>
    </submittedName>
</protein>
<sequence length="99" mass="11418">MKNLIYESSVHTEGEAVCLRLYQVIDDFVLERRLVQADAMTLVQLFPISSRSELRKFAQADSYYTVLKPLYDEVVKHIEACYRSPYTGLRSGPMNGRLL</sequence>
<keyword evidence="2" id="KW-1185">Reference proteome</keyword>
<dbReference type="PATRIC" id="fig|656179.3.peg.5043"/>
<dbReference type="AlphaFoldDB" id="A0A0H3WYH5"/>
<organism evidence="1 2">
    <name type="scientific">Pandoraea faecigallinarum</name>
    <dbReference type="NCBI Taxonomy" id="656179"/>
    <lineage>
        <taxon>Bacteria</taxon>
        <taxon>Pseudomonadati</taxon>
        <taxon>Pseudomonadota</taxon>
        <taxon>Betaproteobacteria</taxon>
        <taxon>Burkholderiales</taxon>
        <taxon>Burkholderiaceae</taxon>
        <taxon>Pandoraea</taxon>
    </lineage>
</organism>
<dbReference type="RefSeq" id="WP_047909196.1">
    <property type="nucleotide sequence ID" value="NZ_CP011808.2"/>
</dbReference>
<name>A0A0H3WYH5_9BURK</name>
<dbReference type="Proteomes" id="UP000035651">
    <property type="component" value="Plasmid pPF72-1"/>
</dbReference>
<geneLocation type="plasmid" evidence="1 2">
    <name>pPF72-1</name>
</geneLocation>
<gene>
    <name evidence="1" type="ORF">AB870_23580</name>
</gene>
<dbReference type="EMBL" id="CP011808">
    <property type="protein sequence ID" value="AKM33214.1"/>
    <property type="molecule type" value="Genomic_DNA"/>
</dbReference>